<comment type="similarity">
    <text evidence="1">Belongs to the N-acylglucosamine 2-epimerase family.</text>
</comment>
<dbReference type="Pfam" id="PF07221">
    <property type="entry name" value="GlcNAc_2-epim"/>
    <property type="match status" value="1"/>
</dbReference>
<comment type="caution">
    <text evidence="3">The sequence shown here is derived from an EMBL/GenBank/DDBJ whole genome shotgun (WGS) entry which is preliminary data.</text>
</comment>
<keyword evidence="4" id="KW-1185">Reference proteome</keyword>
<evidence type="ECO:0000313" key="4">
    <source>
        <dbReference type="Proteomes" id="UP000316429"/>
    </source>
</evidence>
<dbReference type="Gene3D" id="1.50.10.10">
    <property type="match status" value="1"/>
</dbReference>
<gene>
    <name evidence="3" type="ORF">FJQ55_14860</name>
</gene>
<organism evidence="3 4">
    <name type="scientific">Rhizobium glycinendophyticum</name>
    <dbReference type="NCBI Taxonomy" id="2589807"/>
    <lineage>
        <taxon>Bacteria</taxon>
        <taxon>Pseudomonadati</taxon>
        <taxon>Pseudomonadota</taxon>
        <taxon>Alphaproteobacteria</taxon>
        <taxon>Hyphomicrobiales</taxon>
        <taxon>Rhizobiaceae</taxon>
        <taxon>Rhizobium/Agrobacterium group</taxon>
        <taxon>Rhizobium</taxon>
    </lineage>
</organism>
<evidence type="ECO:0000256" key="1">
    <source>
        <dbReference type="ARBA" id="ARBA00008558"/>
    </source>
</evidence>
<dbReference type="EMBL" id="VFYP01000002">
    <property type="protein sequence ID" value="TPP06948.1"/>
    <property type="molecule type" value="Genomic_DNA"/>
</dbReference>
<accession>A0A504TW35</accession>
<dbReference type="Proteomes" id="UP000316429">
    <property type="component" value="Unassembled WGS sequence"/>
</dbReference>
<dbReference type="InterPro" id="IPR010819">
    <property type="entry name" value="AGE/CE"/>
</dbReference>
<evidence type="ECO:0000256" key="2">
    <source>
        <dbReference type="ARBA" id="ARBA00023235"/>
    </source>
</evidence>
<dbReference type="OrthoDB" id="9806359at2"/>
<dbReference type="RefSeq" id="WP_140829380.1">
    <property type="nucleotide sequence ID" value="NZ_VFYP01000002.1"/>
</dbReference>
<dbReference type="InterPro" id="IPR008928">
    <property type="entry name" value="6-hairpin_glycosidase_sf"/>
</dbReference>
<evidence type="ECO:0008006" key="5">
    <source>
        <dbReference type="Google" id="ProtNLM"/>
    </source>
</evidence>
<sequence>MRGNSAWNRLNLNSNVDFTLTLEDAGLQFRRMLFEDILPLWSTVGIDRMRGGFCESISQEGRIPTSARRVRVTARQIYSFCEAARLGWNKTAAAACLRHGYRFLLNYSAPDGLLFHGLSDDDSLVDQDHHLYDQAFLLFAYAHSFAHLQDEDYRRRALLALASLRERLGHDAGGFKDHTAAPYPLRSNPHMHLLEAALAWMELDANPTWRMLADEIVALFKSRFYDPDHGVVREYFHDDWSVIDEDGRSRIEPGHNFEWAWLLIRWSQATGGKIGDRAERMITFAEQHGVDPVRRVAVNEVWSDGLIADGKARLWPQTERLKAWLALAEVRDGQERWLAEQNALEACRALFAYLDVDARGTWHDVMLEDGSFNAGPAPASSLYHIICALGELMRYLERQTVTGALNRYSDKAEVPSQMPAGIIMGML</sequence>
<evidence type="ECO:0000313" key="3">
    <source>
        <dbReference type="EMBL" id="TPP06948.1"/>
    </source>
</evidence>
<reference evidence="3 4" key="1">
    <citation type="submission" date="2019-06" db="EMBL/GenBank/DDBJ databases">
        <title>Rhizobium sp. CL12 isolated from roots of soybean.</title>
        <authorList>
            <person name="Wang C."/>
        </authorList>
    </citation>
    <scope>NUCLEOTIDE SEQUENCE [LARGE SCALE GENOMIC DNA]</scope>
    <source>
        <strain evidence="3 4">CL12</strain>
    </source>
</reference>
<dbReference type="PANTHER" id="PTHR15108">
    <property type="entry name" value="N-ACYLGLUCOSAMINE-2-EPIMERASE"/>
    <property type="match status" value="1"/>
</dbReference>
<dbReference type="AlphaFoldDB" id="A0A504TW35"/>
<keyword evidence="2" id="KW-0413">Isomerase</keyword>
<proteinExistence type="inferred from homology"/>
<dbReference type="GO" id="GO:0005975">
    <property type="term" value="P:carbohydrate metabolic process"/>
    <property type="evidence" value="ECO:0007669"/>
    <property type="project" value="InterPro"/>
</dbReference>
<dbReference type="InterPro" id="IPR012341">
    <property type="entry name" value="6hp_glycosidase-like_sf"/>
</dbReference>
<name>A0A504TW35_9HYPH</name>
<dbReference type="GO" id="GO:0016853">
    <property type="term" value="F:isomerase activity"/>
    <property type="evidence" value="ECO:0007669"/>
    <property type="project" value="UniProtKB-KW"/>
</dbReference>
<protein>
    <recommendedName>
        <fullName evidence="5">Mannose-6-phosphate isomerase</fullName>
    </recommendedName>
</protein>
<dbReference type="SUPFAM" id="SSF48208">
    <property type="entry name" value="Six-hairpin glycosidases"/>
    <property type="match status" value="1"/>
</dbReference>